<protein>
    <submittedName>
        <fullName evidence="2">Uncharacterized protein</fullName>
    </submittedName>
</protein>
<dbReference type="Proteomes" id="UP001292094">
    <property type="component" value="Unassembled WGS sequence"/>
</dbReference>
<gene>
    <name evidence="2" type="ORF">Pmani_004927</name>
</gene>
<reference evidence="2" key="1">
    <citation type="submission" date="2023-11" db="EMBL/GenBank/DDBJ databases">
        <title>Genome assemblies of two species of porcelain crab, Petrolisthes cinctipes and Petrolisthes manimaculis (Anomura: Porcellanidae).</title>
        <authorList>
            <person name="Angst P."/>
        </authorList>
    </citation>
    <scope>NUCLEOTIDE SEQUENCE</scope>
    <source>
        <strain evidence="2">PB745_02</strain>
        <tissue evidence="2">Gill</tissue>
    </source>
</reference>
<keyword evidence="3" id="KW-1185">Reference proteome</keyword>
<comment type="caution">
    <text evidence="2">The sequence shown here is derived from an EMBL/GenBank/DDBJ whole genome shotgun (WGS) entry which is preliminary data.</text>
</comment>
<evidence type="ECO:0000256" key="1">
    <source>
        <dbReference type="SAM" id="Phobius"/>
    </source>
</evidence>
<keyword evidence="1" id="KW-0472">Membrane</keyword>
<name>A0AAE1QCQ2_9EUCA</name>
<evidence type="ECO:0000313" key="3">
    <source>
        <dbReference type="Proteomes" id="UP001292094"/>
    </source>
</evidence>
<feature type="transmembrane region" description="Helical" evidence="1">
    <location>
        <begin position="33"/>
        <end position="52"/>
    </location>
</feature>
<keyword evidence="1" id="KW-1133">Transmembrane helix</keyword>
<dbReference type="EMBL" id="JAWZYT010000362">
    <property type="protein sequence ID" value="KAK4324429.1"/>
    <property type="molecule type" value="Genomic_DNA"/>
</dbReference>
<sequence length="85" mass="9226">MSDKSAIGPNDVSLVVREEGRFLTGGGGGGSNFTVEGIAFILLLTFMARVVGDIINRVRLGRSLLEWPPWNVHGLERSPLESPVY</sequence>
<keyword evidence="1" id="KW-0812">Transmembrane</keyword>
<proteinExistence type="predicted"/>
<accession>A0AAE1QCQ2</accession>
<organism evidence="2 3">
    <name type="scientific">Petrolisthes manimaculis</name>
    <dbReference type="NCBI Taxonomy" id="1843537"/>
    <lineage>
        <taxon>Eukaryota</taxon>
        <taxon>Metazoa</taxon>
        <taxon>Ecdysozoa</taxon>
        <taxon>Arthropoda</taxon>
        <taxon>Crustacea</taxon>
        <taxon>Multicrustacea</taxon>
        <taxon>Malacostraca</taxon>
        <taxon>Eumalacostraca</taxon>
        <taxon>Eucarida</taxon>
        <taxon>Decapoda</taxon>
        <taxon>Pleocyemata</taxon>
        <taxon>Anomura</taxon>
        <taxon>Galatheoidea</taxon>
        <taxon>Porcellanidae</taxon>
        <taxon>Petrolisthes</taxon>
    </lineage>
</organism>
<evidence type="ECO:0000313" key="2">
    <source>
        <dbReference type="EMBL" id="KAK4324429.1"/>
    </source>
</evidence>
<dbReference type="AlphaFoldDB" id="A0AAE1QCQ2"/>